<comment type="caution">
    <text evidence="5">The sequence shown here is derived from an EMBL/GenBank/DDBJ whole genome shotgun (WGS) entry which is preliminary data.</text>
</comment>
<comment type="pathway">
    <text evidence="3">Amino-sugar metabolism; N-acetylneuraminate degradation; D-fructose 6-phosphate from N-acetylneuraminate: step 5/5.</text>
</comment>
<dbReference type="InterPro" id="IPR006148">
    <property type="entry name" value="Glc/Gal-6P_isomerase"/>
</dbReference>
<dbReference type="InterPro" id="IPR004547">
    <property type="entry name" value="Glucosamine6P_isomerase"/>
</dbReference>
<reference evidence="5 6" key="1">
    <citation type="submission" date="2022-06" db="EMBL/GenBank/DDBJ databases">
        <title>Isolation of gut microbiota from human fecal samples.</title>
        <authorList>
            <person name="Pamer E.G."/>
            <person name="Barat B."/>
            <person name="Waligurski E."/>
            <person name="Medina S."/>
            <person name="Paddock L."/>
            <person name="Mostad J."/>
        </authorList>
    </citation>
    <scope>NUCLEOTIDE SEQUENCE [LARGE SCALE GENOMIC DNA]</scope>
    <source>
        <strain evidence="5 6">DFI.7.95</strain>
    </source>
</reference>
<evidence type="ECO:0000256" key="3">
    <source>
        <dbReference type="HAMAP-Rule" id="MF_01241"/>
    </source>
</evidence>
<protein>
    <recommendedName>
        <fullName evidence="3">Glucosamine-6-phosphate deaminase</fullName>
        <ecNumber evidence="3">3.5.99.6</ecNumber>
    </recommendedName>
    <alternativeName>
        <fullName evidence="3">GlcN6P deaminase</fullName>
        <shortName evidence="3">GNPDA</shortName>
    </alternativeName>
    <alternativeName>
        <fullName evidence="3">Glucosamine-6-phosphate isomerase</fullName>
    </alternativeName>
</protein>
<sequence length="241" mass="27163">MKVLIEKDYKTISEVAARMIKDEIERKPNLTLGLATGSTPMGTYQELIRLYKEEGLDFSKVTTFNLDEYVGLDRDDPNSYSYHMRDVLFNHINVNLENTFIPNGKSKNLEDACASYDKIIRDKGGIDLQILGIGENGHIAFNEPSDKLNIYTSIVKLDDTTINANSRFFNSTEEVPKTAITMGMSSIMEARKIILMAHGKKKAPIVKRLLEAKHISTYIPASLLLLHPNVTFILTEEAYEA</sequence>
<evidence type="ECO:0000259" key="4">
    <source>
        <dbReference type="Pfam" id="PF01182"/>
    </source>
</evidence>
<dbReference type="PANTHER" id="PTHR11280:SF5">
    <property type="entry name" value="GLUCOSAMINE-6-PHOSPHATE ISOMERASE"/>
    <property type="match status" value="1"/>
</dbReference>
<comment type="function">
    <text evidence="3">Catalyzes the reversible isomerization-deamination of glucosamine 6-phosphate (GlcN6P) to form fructose 6-phosphate (Fru6P) and ammonium ion.</text>
</comment>
<dbReference type="SUPFAM" id="SSF100950">
    <property type="entry name" value="NagB/RpiA/CoA transferase-like"/>
    <property type="match status" value="1"/>
</dbReference>
<comment type="caution">
    <text evidence="3">Lacks conserved residue(s) required for the propagation of feature annotation.</text>
</comment>
<organism evidence="5 6">
    <name type="scientific">Tissierella carlieri</name>
    <dbReference type="NCBI Taxonomy" id="689904"/>
    <lineage>
        <taxon>Bacteria</taxon>
        <taxon>Bacillati</taxon>
        <taxon>Bacillota</taxon>
        <taxon>Tissierellia</taxon>
        <taxon>Tissierellales</taxon>
        <taxon>Tissierellaceae</taxon>
        <taxon>Tissierella</taxon>
    </lineage>
</organism>
<comment type="catalytic activity">
    <reaction evidence="3">
        <text>alpha-D-glucosamine 6-phosphate + H2O = beta-D-fructose 6-phosphate + NH4(+)</text>
        <dbReference type="Rhea" id="RHEA:12172"/>
        <dbReference type="ChEBI" id="CHEBI:15377"/>
        <dbReference type="ChEBI" id="CHEBI:28938"/>
        <dbReference type="ChEBI" id="CHEBI:57634"/>
        <dbReference type="ChEBI" id="CHEBI:75989"/>
        <dbReference type="EC" id="3.5.99.6"/>
    </reaction>
</comment>
<evidence type="ECO:0000256" key="2">
    <source>
        <dbReference type="ARBA" id="ARBA00023277"/>
    </source>
</evidence>
<dbReference type="NCBIfam" id="TIGR00502">
    <property type="entry name" value="nagB"/>
    <property type="match status" value="1"/>
</dbReference>
<feature type="active site" description="For ring-opening step" evidence="3">
    <location>
        <position position="143"/>
    </location>
</feature>
<dbReference type="Gene3D" id="3.40.50.1360">
    <property type="match status" value="1"/>
</dbReference>
<dbReference type="GO" id="GO:0004342">
    <property type="term" value="F:glucosamine-6-phosphate deaminase activity"/>
    <property type="evidence" value="ECO:0007669"/>
    <property type="project" value="UniProtKB-EC"/>
</dbReference>
<dbReference type="Pfam" id="PF01182">
    <property type="entry name" value="Glucosamine_iso"/>
    <property type="match status" value="1"/>
</dbReference>
<dbReference type="HAMAP" id="MF_01241">
    <property type="entry name" value="GlcN6P_deamin"/>
    <property type="match status" value="1"/>
</dbReference>
<gene>
    <name evidence="3 5" type="primary">nagB</name>
    <name evidence="5" type="ORF">NE686_21580</name>
</gene>
<evidence type="ECO:0000313" key="5">
    <source>
        <dbReference type="EMBL" id="MCQ4925703.1"/>
    </source>
</evidence>
<comment type="similarity">
    <text evidence="3">Belongs to the glucosamine/galactosamine-6-phosphate isomerase family. NagB subfamily.</text>
</comment>
<keyword evidence="2 3" id="KW-0119">Carbohydrate metabolism</keyword>
<dbReference type="EMBL" id="JANGAC010000027">
    <property type="protein sequence ID" value="MCQ4925703.1"/>
    <property type="molecule type" value="Genomic_DNA"/>
</dbReference>
<feature type="domain" description="Glucosamine/galactosamine-6-phosphate isomerase" evidence="4">
    <location>
        <begin position="12"/>
        <end position="224"/>
    </location>
</feature>
<keyword evidence="6" id="KW-1185">Reference proteome</keyword>
<dbReference type="CDD" id="cd01399">
    <property type="entry name" value="GlcN6P_deaminase"/>
    <property type="match status" value="1"/>
</dbReference>
<dbReference type="InterPro" id="IPR018321">
    <property type="entry name" value="Glucosamine6P_isomerase_CS"/>
</dbReference>
<accession>A0ABT1SGT0</accession>
<keyword evidence="1 3" id="KW-0378">Hydrolase</keyword>
<feature type="active site" description="Proton acceptor; for enolization step" evidence="3">
    <location>
        <position position="67"/>
    </location>
</feature>
<dbReference type="PANTHER" id="PTHR11280">
    <property type="entry name" value="GLUCOSAMINE-6-PHOSPHATE ISOMERASE"/>
    <property type="match status" value="1"/>
</dbReference>
<feature type="active site" description="For ring-opening step" evidence="3">
    <location>
        <position position="136"/>
    </location>
</feature>
<evidence type="ECO:0000256" key="1">
    <source>
        <dbReference type="ARBA" id="ARBA00022801"/>
    </source>
</evidence>
<evidence type="ECO:0000313" key="6">
    <source>
        <dbReference type="Proteomes" id="UP001524478"/>
    </source>
</evidence>
<name>A0ABT1SGT0_9FIRM</name>
<dbReference type="PROSITE" id="PS01161">
    <property type="entry name" value="GLC_GALNAC_ISOMERASE"/>
    <property type="match status" value="1"/>
</dbReference>
<dbReference type="EC" id="3.5.99.6" evidence="3"/>
<feature type="active site" description="Proton acceptor; for ring-opening step" evidence="3">
    <location>
        <position position="138"/>
    </location>
</feature>
<dbReference type="Proteomes" id="UP001524478">
    <property type="component" value="Unassembled WGS sequence"/>
</dbReference>
<dbReference type="InterPro" id="IPR037171">
    <property type="entry name" value="NagB/RpiA_transferase-like"/>
</dbReference>
<proteinExistence type="inferred from homology"/>
<dbReference type="RefSeq" id="WP_256313095.1">
    <property type="nucleotide sequence ID" value="NZ_JANGAC010000027.1"/>
</dbReference>